<protein>
    <submittedName>
        <fullName evidence="2">Uncharacterized protein</fullName>
    </submittedName>
</protein>
<dbReference type="STRING" id="343013.SAMN04489707_104419"/>
<evidence type="ECO:0000313" key="3">
    <source>
        <dbReference type="Proteomes" id="UP000183656"/>
    </source>
</evidence>
<keyword evidence="3" id="KW-1185">Reference proteome</keyword>
<feature type="signal peptide" evidence="1">
    <location>
        <begin position="1"/>
        <end position="25"/>
    </location>
</feature>
<reference evidence="2 3" key="1">
    <citation type="submission" date="2016-10" db="EMBL/GenBank/DDBJ databases">
        <authorList>
            <person name="de Groot N.N."/>
        </authorList>
    </citation>
    <scope>NUCLEOTIDE SEQUENCE [LARGE SCALE GENOMIC DNA]</scope>
    <source>
        <strain evidence="2 3">R-24608</strain>
    </source>
</reference>
<keyword evidence="1" id="KW-0732">Signal</keyword>
<feature type="chain" id="PRO_5010374868" evidence="1">
    <location>
        <begin position="26"/>
        <end position="114"/>
    </location>
</feature>
<organism evidence="2 3">
    <name type="scientific">Paenacidovorax caeni</name>
    <dbReference type="NCBI Taxonomy" id="343013"/>
    <lineage>
        <taxon>Bacteria</taxon>
        <taxon>Pseudomonadati</taxon>
        <taxon>Pseudomonadota</taxon>
        <taxon>Betaproteobacteria</taxon>
        <taxon>Burkholderiales</taxon>
        <taxon>Comamonadaceae</taxon>
        <taxon>Paenacidovorax</taxon>
    </lineage>
</organism>
<dbReference type="AlphaFoldDB" id="A0A1I7KBE0"/>
<dbReference type="Proteomes" id="UP000183656">
    <property type="component" value="Unassembled WGS sequence"/>
</dbReference>
<accession>A0A1I7KBE0</accession>
<evidence type="ECO:0000313" key="2">
    <source>
        <dbReference type="EMBL" id="SFU94731.1"/>
    </source>
</evidence>
<name>A0A1I7KBE0_9BURK</name>
<dbReference type="EMBL" id="FPBX01000044">
    <property type="protein sequence ID" value="SFU94731.1"/>
    <property type="molecule type" value="Genomic_DNA"/>
</dbReference>
<sequence length="114" mass="12202">MTRRRPMKALLAALALLGAAGTSLAAEPPCAKEAVAQAQKLLAWHSEGDDRAAIEPQAKALPPLANPANKAQKLHVLEVTGHVYKANYRMRMLYAASPGPCLLMGQEILELSSF</sequence>
<gene>
    <name evidence="2" type="ORF">SAMN04489707_104419</name>
</gene>
<evidence type="ECO:0000256" key="1">
    <source>
        <dbReference type="SAM" id="SignalP"/>
    </source>
</evidence>
<proteinExistence type="predicted"/>